<sequence>MATVINGIEELKAMVGQHLGYSDWHIVTQEQINAFADATGDHQWIHINEEMAKAGPFGTTIAHGYLTLSLVPTLMTEVMTMTGVQMGVNYGSNKVRFPSPVPSGSKIRLGAAIAGVEEIAGGVQNQVDVTIEVEGAPKPSLVAQLVFRYYL</sequence>
<accession>A0A0D8HKY0</accession>
<feature type="domain" description="MaoC-like" evidence="2">
    <location>
        <begin position="13"/>
        <end position="129"/>
    </location>
</feature>
<proteinExistence type="inferred from homology"/>
<evidence type="ECO:0000256" key="1">
    <source>
        <dbReference type="ARBA" id="ARBA00005254"/>
    </source>
</evidence>
<dbReference type="Pfam" id="PF01575">
    <property type="entry name" value="MaoC_dehydratas"/>
    <property type="match status" value="1"/>
</dbReference>
<dbReference type="PANTHER" id="PTHR42993">
    <property type="entry name" value="MAOC-LIKE DEHYDRATASE DOMAIN-CONTAINING PROTEIN"/>
    <property type="match status" value="1"/>
</dbReference>
<comment type="caution">
    <text evidence="3">The sequence shown here is derived from an EMBL/GenBank/DDBJ whole genome shotgun (WGS) entry which is preliminary data.</text>
</comment>
<dbReference type="InterPro" id="IPR029069">
    <property type="entry name" value="HotDog_dom_sf"/>
</dbReference>
<dbReference type="PANTHER" id="PTHR42993:SF1">
    <property type="entry name" value="MAOC-LIKE DEHYDRATASE DOMAIN-CONTAINING PROTEIN"/>
    <property type="match status" value="1"/>
</dbReference>
<keyword evidence="3" id="KW-0456">Lyase</keyword>
<evidence type="ECO:0000313" key="3">
    <source>
        <dbReference type="EMBL" id="KJF17751.1"/>
    </source>
</evidence>
<dbReference type="EC" id="4.2.1.17" evidence="3"/>
<dbReference type="CDD" id="cd03450">
    <property type="entry name" value="NodN"/>
    <property type="match status" value="1"/>
</dbReference>
<name>A0A0D8HKY0_9ACTN</name>
<dbReference type="Gene3D" id="3.10.129.10">
    <property type="entry name" value="Hotdog Thioesterase"/>
    <property type="match status" value="1"/>
</dbReference>
<protein>
    <submittedName>
        <fullName evidence="3">Putative enoyl-CoA hydratase 1</fullName>
        <ecNumber evidence="3">4.2.1.17</ecNumber>
    </submittedName>
</protein>
<organism evidence="3 4">
    <name type="scientific">Acidithrix ferrooxidans</name>
    <dbReference type="NCBI Taxonomy" id="1280514"/>
    <lineage>
        <taxon>Bacteria</taxon>
        <taxon>Bacillati</taxon>
        <taxon>Actinomycetota</taxon>
        <taxon>Acidimicrobiia</taxon>
        <taxon>Acidimicrobiales</taxon>
        <taxon>Acidimicrobiaceae</taxon>
        <taxon>Acidithrix</taxon>
    </lineage>
</organism>
<comment type="similarity">
    <text evidence="1">Belongs to the enoyl-CoA hydratase/isomerase family.</text>
</comment>
<keyword evidence="4" id="KW-1185">Reference proteome</keyword>
<dbReference type="GO" id="GO:0004300">
    <property type="term" value="F:enoyl-CoA hydratase activity"/>
    <property type="evidence" value="ECO:0007669"/>
    <property type="project" value="UniProtKB-EC"/>
</dbReference>
<dbReference type="EMBL" id="JXYS01000030">
    <property type="protein sequence ID" value="KJF17751.1"/>
    <property type="molecule type" value="Genomic_DNA"/>
</dbReference>
<evidence type="ECO:0000259" key="2">
    <source>
        <dbReference type="Pfam" id="PF01575"/>
    </source>
</evidence>
<dbReference type="InterPro" id="IPR002539">
    <property type="entry name" value="MaoC-like_dom"/>
</dbReference>
<evidence type="ECO:0000313" key="4">
    <source>
        <dbReference type="Proteomes" id="UP000032360"/>
    </source>
</evidence>
<dbReference type="STRING" id="1280514.AXFE_13670"/>
<dbReference type="PATRIC" id="fig|1280514.3.peg.1781"/>
<dbReference type="AlphaFoldDB" id="A0A0D8HKY0"/>
<dbReference type="Proteomes" id="UP000032360">
    <property type="component" value="Unassembled WGS sequence"/>
</dbReference>
<reference evidence="3 4" key="1">
    <citation type="submission" date="2015-01" db="EMBL/GenBank/DDBJ databases">
        <title>Draft genome of the acidophilic iron oxidizer Acidithrix ferrooxidans strain Py-F3.</title>
        <authorList>
            <person name="Poehlein A."/>
            <person name="Eisen S."/>
            <person name="Schloemann M."/>
            <person name="Johnson B.D."/>
            <person name="Daniel R."/>
            <person name="Muehling M."/>
        </authorList>
    </citation>
    <scope>NUCLEOTIDE SEQUENCE [LARGE SCALE GENOMIC DNA]</scope>
    <source>
        <strain evidence="3 4">Py-F3</strain>
    </source>
</reference>
<dbReference type="InterPro" id="IPR039375">
    <property type="entry name" value="NodN-like"/>
</dbReference>
<gene>
    <name evidence="3" type="ORF">AXFE_13670</name>
</gene>
<dbReference type="SUPFAM" id="SSF54637">
    <property type="entry name" value="Thioesterase/thiol ester dehydrase-isomerase"/>
    <property type="match status" value="1"/>
</dbReference>
<dbReference type="RefSeq" id="WP_052605113.1">
    <property type="nucleotide sequence ID" value="NZ_JXYS01000030.1"/>
</dbReference>
<dbReference type="OrthoDB" id="9801735at2"/>